<dbReference type="Pfam" id="PF00258">
    <property type="entry name" value="Flavodoxin_1"/>
    <property type="match status" value="1"/>
</dbReference>
<dbReference type="CDD" id="cd00207">
    <property type="entry name" value="fer2"/>
    <property type="match status" value="1"/>
</dbReference>
<dbReference type="InterPro" id="IPR017900">
    <property type="entry name" value="4Fe4S_Fe_S_CS"/>
</dbReference>
<dbReference type="GO" id="GO:0003958">
    <property type="term" value="F:NADPH-hemoprotein reductase activity"/>
    <property type="evidence" value="ECO:0007669"/>
    <property type="project" value="TreeGrafter"/>
</dbReference>
<dbReference type="Pfam" id="PF00175">
    <property type="entry name" value="NAD_binding_1"/>
    <property type="match status" value="1"/>
</dbReference>
<evidence type="ECO:0000313" key="6">
    <source>
        <dbReference type="EMBL" id="KAG7356936.1"/>
    </source>
</evidence>
<gene>
    <name evidence="6" type="ORF">IV203_001624</name>
</gene>
<dbReference type="InterPro" id="IPR013352">
    <property type="entry name" value="Fe_hydrogenase_subset"/>
</dbReference>
<dbReference type="PROSITE" id="PS00198">
    <property type="entry name" value="4FE4S_FER_1"/>
    <property type="match status" value="1"/>
</dbReference>
<dbReference type="InterPro" id="IPR004108">
    <property type="entry name" value="Fe_hydrogenase_lsu_C"/>
</dbReference>
<keyword evidence="1" id="KW-0285">Flavoprotein</keyword>
<comment type="caution">
    <text evidence="6">The sequence shown here is derived from an EMBL/GenBank/DDBJ whole genome shotgun (WGS) entry which is preliminary data.</text>
</comment>
<dbReference type="InterPro" id="IPR003097">
    <property type="entry name" value="CysJ-like_FAD-binding"/>
</dbReference>
<feature type="domain" description="4Fe-4S ferredoxin-type" evidence="4">
    <location>
        <begin position="209"/>
        <end position="238"/>
    </location>
</feature>
<evidence type="ECO:0000256" key="1">
    <source>
        <dbReference type="ARBA" id="ARBA00022630"/>
    </source>
</evidence>
<accession>A0A9K3PRP4</accession>
<dbReference type="Pfam" id="PF13510">
    <property type="entry name" value="Fer2_4"/>
    <property type="match status" value="1"/>
</dbReference>
<evidence type="ECO:0000259" key="3">
    <source>
        <dbReference type="PROSITE" id="PS51085"/>
    </source>
</evidence>
<evidence type="ECO:0000259" key="4">
    <source>
        <dbReference type="PROSITE" id="PS51379"/>
    </source>
</evidence>
<dbReference type="PROSITE" id="PS50902">
    <property type="entry name" value="FLAVODOXIN_LIKE"/>
    <property type="match status" value="1"/>
</dbReference>
<dbReference type="PANTHER" id="PTHR19384">
    <property type="entry name" value="NITRIC OXIDE SYNTHASE-RELATED"/>
    <property type="match status" value="1"/>
</dbReference>
<dbReference type="Pfam" id="PF02906">
    <property type="entry name" value="Fe_hyd_lg_C"/>
    <property type="match status" value="1"/>
</dbReference>
<dbReference type="GO" id="GO:0008901">
    <property type="term" value="F:ferredoxin hydrogenase activity"/>
    <property type="evidence" value="ECO:0007669"/>
    <property type="project" value="InterPro"/>
</dbReference>
<dbReference type="InterPro" id="IPR001041">
    <property type="entry name" value="2Fe-2S_ferredoxin-type"/>
</dbReference>
<dbReference type="GO" id="GO:0010181">
    <property type="term" value="F:FMN binding"/>
    <property type="evidence" value="ECO:0007669"/>
    <property type="project" value="InterPro"/>
</dbReference>
<dbReference type="InterPro" id="IPR008254">
    <property type="entry name" value="Flavodoxin/NO_synth"/>
</dbReference>
<dbReference type="PROSITE" id="PS51085">
    <property type="entry name" value="2FE2S_FER_2"/>
    <property type="match status" value="1"/>
</dbReference>
<dbReference type="PANTHER" id="PTHR19384:SF17">
    <property type="entry name" value="NADPH--CYTOCHROME P450 REDUCTASE"/>
    <property type="match status" value="1"/>
</dbReference>
<dbReference type="Proteomes" id="UP000693970">
    <property type="component" value="Unassembled WGS sequence"/>
</dbReference>
<dbReference type="GO" id="GO:0005829">
    <property type="term" value="C:cytosol"/>
    <property type="evidence" value="ECO:0007669"/>
    <property type="project" value="TreeGrafter"/>
</dbReference>
<dbReference type="Pfam" id="PF00037">
    <property type="entry name" value="Fer4"/>
    <property type="match status" value="1"/>
</dbReference>
<reference evidence="6" key="2">
    <citation type="submission" date="2021-04" db="EMBL/GenBank/DDBJ databases">
        <authorList>
            <person name="Podell S."/>
        </authorList>
    </citation>
    <scope>NUCLEOTIDE SEQUENCE</scope>
    <source>
        <strain evidence="6">Hildebrandi</strain>
    </source>
</reference>
<organism evidence="6 7">
    <name type="scientific">Nitzschia inconspicua</name>
    <dbReference type="NCBI Taxonomy" id="303405"/>
    <lineage>
        <taxon>Eukaryota</taxon>
        <taxon>Sar</taxon>
        <taxon>Stramenopiles</taxon>
        <taxon>Ochrophyta</taxon>
        <taxon>Bacillariophyta</taxon>
        <taxon>Bacillariophyceae</taxon>
        <taxon>Bacillariophycidae</taxon>
        <taxon>Bacillariales</taxon>
        <taxon>Bacillariaceae</taxon>
        <taxon>Nitzschia</taxon>
    </lineage>
</organism>
<dbReference type="NCBIfam" id="TIGR02512">
    <property type="entry name" value="FeFe_hydrog_A"/>
    <property type="match status" value="1"/>
</dbReference>
<protein>
    <submittedName>
        <fullName evidence="6">Uncharacterized protein</fullName>
    </submittedName>
</protein>
<proteinExistence type="predicted"/>
<feature type="domain" description="2Fe-2S ferredoxin-type" evidence="3">
    <location>
        <begin position="13"/>
        <end position="101"/>
    </location>
</feature>
<dbReference type="Pfam" id="PF02256">
    <property type="entry name" value="Fe_hyd_SSU"/>
    <property type="match status" value="1"/>
</dbReference>
<feature type="domain" description="Flavodoxin-like" evidence="2">
    <location>
        <begin position="659"/>
        <end position="818"/>
    </location>
</feature>
<feature type="domain" description="FAD-binding FR-type" evidence="5">
    <location>
        <begin position="859"/>
        <end position="1097"/>
    </location>
</feature>
<dbReference type="InterPro" id="IPR001433">
    <property type="entry name" value="OxRdtase_FAD/NAD-bd"/>
</dbReference>
<keyword evidence="7" id="KW-1185">Reference proteome</keyword>
<dbReference type="OrthoDB" id="10249365at2759"/>
<dbReference type="SMART" id="SM00902">
    <property type="entry name" value="Fe_hyd_SSU"/>
    <property type="match status" value="1"/>
</dbReference>
<dbReference type="InterPro" id="IPR017896">
    <property type="entry name" value="4Fe4S_Fe-S-bd"/>
</dbReference>
<dbReference type="PROSITE" id="PS51384">
    <property type="entry name" value="FAD_FR"/>
    <property type="match status" value="1"/>
</dbReference>
<dbReference type="GO" id="GO:0051536">
    <property type="term" value="F:iron-sulfur cluster binding"/>
    <property type="evidence" value="ECO:0007669"/>
    <property type="project" value="InterPro"/>
</dbReference>
<dbReference type="EMBL" id="JAGRRH010000015">
    <property type="protein sequence ID" value="KAG7356936.1"/>
    <property type="molecule type" value="Genomic_DNA"/>
</dbReference>
<evidence type="ECO:0000313" key="7">
    <source>
        <dbReference type="Proteomes" id="UP000693970"/>
    </source>
</evidence>
<dbReference type="GO" id="GO:0005506">
    <property type="term" value="F:iron ion binding"/>
    <property type="evidence" value="ECO:0007669"/>
    <property type="project" value="InterPro"/>
</dbReference>
<dbReference type="AlphaFoldDB" id="A0A9K3PRP4"/>
<dbReference type="InterPro" id="IPR003149">
    <property type="entry name" value="Fe_hydrogenase_ssu"/>
</dbReference>
<name>A0A9K3PRP4_9STRA</name>
<evidence type="ECO:0000259" key="2">
    <source>
        <dbReference type="PROSITE" id="PS50902"/>
    </source>
</evidence>
<sequence>MPGDNETAVNTFVPVVFVNDSDGATTSVEVPEGTKITEAAAKAGVYIPTLCHHPRLPPIGKCGLCVISVENGPTPHQLACSTACRLNDDGTPMTIHVNGTVLNSLSNAALRRNMETSTRNLVQKYKQSNQFSPCGSLEIEDLGNWMGNEMVDASSNCILYDPSLCVGCSRCVRACDQIQGMKVLETPLPPSNIPAFGISSLPPCMMTRASRPLKETECIGCGQCTVFCPTGAIREVDHTSRVMRALLDPEKVVVLQTAPSVRVTIAEMFGGKPGDCSDGQLVGAARACGFQFVFDTNLAADLTIMEEANELLKRMDIAANGTEQEKAESPLPMFTSCCPGWINLVEQSYPELIPHLSTCRSPMSMLSSVIRHHWWPQQAKILGRHGQSNKTGDAADQSKLIVVAVMPCTAKKDEIAREQFRMKNGTQETDAVLTVREFARVIELRGVASRNDYESFRRIPKLVYDNPFGESTGAAVIFGVTGGVMEAALRTAADVLSGKNLSNVKYESVRGLFGIKESTIKLGASDEISLKVAVCHQMRNVREFLTQIEERKEYHFIEVMTCPGGCIGGGGLPQSRDGNILAQRIESVYSLDERMVQRKSHENASVKQLYTDLLSKPLSHTSHKLLHTHYTARPRLPPIILQPSPGESLKLVEDSANTIYVIFGTQSGTAAQAAKEIKAELQQFIGRSRMCPEPTVSLVAGDTLPPNSLLKIATSSLASIFVTCTFGEGEFPEQLQKFWESLQDLKKGILKEESFRFAVFGLGSSMYAAADQFNRAAKLLDEKLSDMGADRLIKVGLGDDQSPELYRGELDSWMEALLLKLFSGNGKAGGISLLDPPEPIFRLSMAPGKHQSNFHPLPRNYHFVKLESIQSIVSLGYSRPAAIFTFDLKNTGLKYDVGDHLALLPRNPASVVDRVLHLYFPQVTGDCLLSVESIDPLGDCPFPAALTARELLTQYLDLCGRPSRSFLRQLFLFATSREAQDELRCLFEKDNPNSSDGAFEKYTDTHTFADVLCDFRATCLPPFEYLLSMVPAICPRLYSIASSPLHREDKLDLLVVLNEWKDSKSSNRVGLTTQFLFSAKPEIKVAVQIRRGILQLPDSPESPILMFGLGTGVAPFRGFLQHRQALLRSGVKLGPAALYVGFRHENQDFYLKDEYETWMKEGVLTAVHAAFSHDNISQRGGKLYFISDMIEEKPRDIAEALQLKSDTISEVIKKPRVHVYYCGPAMGIPETIQNAMKAAISHEEGGGIAEDDAMDFMDRLIRREDRFHTECF</sequence>
<dbReference type="PROSITE" id="PS51379">
    <property type="entry name" value="4FE4S_FER_2"/>
    <property type="match status" value="2"/>
</dbReference>
<reference evidence="6" key="1">
    <citation type="journal article" date="2021" name="Sci. Rep.">
        <title>Diploid genomic architecture of Nitzschia inconspicua, an elite biomass production diatom.</title>
        <authorList>
            <person name="Oliver A."/>
            <person name="Podell S."/>
            <person name="Pinowska A."/>
            <person name="Traller J.C."/>
            <person name="Smith S.R."/>
            <person name="McClure R."/>
            <person name="Beliaev A."/>
            <person name="Bohutskyi P."/>
            <person name="Hill E.A."/>
            <person name="Rabines A."/>
            <person name="Zheng H."/>
            <person name="Allen L.Z."/>
            <person name="Kuo A."/>
            <person name="Grigoriev I.V."/>
            <person name="Allen A.E."/>
            <person name="Hazlebeck D."/>
            <person name="Allen E.E."/>
        </authorList>
    </citation>
    <scope>NUCLEOTIDE SEQUENCE</scope>
    <source>
        <strain evidence="6">Hildebrandi</strain>
    </source>
</reference>
<feature type="domain" description="4Fe-4S ferredoxin-type" evidence="4">
    <location>
        <begin position="156"/>
        <end position="186"/>
    </location>
</feature>
<dbReference type="InterPro" id="IPR017927">
    <property type="entry name" value="FAD-bd_FR_type"/>
</dbReference>
<evidence type="ECO:0000259" key="5">
    <source>
        <dbReference type="PROSITE" id="PS51384"/>
    </source>
</evidence>
<dbReference type="GO" id="GO:0050660">
    <property type="term" value="F:flavin adenine dinucleotide binding"/>
    <property type="evidence" value="ECO:0007669"/>
    <property type="project" value="TreeGrafter"/>
</dbReference>
<dbReference type="Pfam" id="PF00667">
    <property type="entry name" value="FAD_binding_1"/>
    <property type="match status" value="1"/>
</dbReference>